<dbReference type="AlphaFoldDB" id="X1SDX2"/>
<gene>
    <name evidence="1" type="ORF">S12H4_40205</name>
</gene>
<feature type="non-terminal residue" evidence="1">
    <location>
        <position position="1"/>
    </location>
</feature>
<sequence length="132" mass="14122">RPEFALALPAGEIFTIEATATVSGLVGYWVNTAISFVQTLPAGRYAIVGMRVEDTDPLAARLVFPDISPRPGCIGSSTTGTDSIHKFRYGELGNWGEFEHDAPPTVDFLAQADGAVSPEIIFDLIQVRAGRA</sequence>
<protein>
    <submittedName>
        <fullName evidence="1">Uncharacterized protein</fullName>
    </submittedName>
</protein>
<accession>X1SDX2</accession>
<evidence type="ECO:0000313" key="1">
    <source>
        <dbReference type="EMBL" id="GAI91217.1"/>
    </source>
</evidence>
<dbReference type="EMBL" id="BARW01024384">
    <property type="protein sequence ID" value="GAI91217.1"/>
    <property type="molecule type" value="Genomic_DNA"/>
</dbReference>
<name>X1SDX2_9ZZZZ</name>
<reference evidence="1" key="1">
    <citation type="journal article" date="2014" name="Front. Microbiol.">
        <title>High frequency of phylogenetically diverse reductive dehalogenase-homologous genes in deep subseafloor sedimentary metagenomes.</title>
        <authorList>
            <person name="Kawai M."/>
            <person name="Futagami T."/>
            <person name="Toyoda A."/>
            <person name="Takaki Y."/>
            <person name="Nishi S."/>
            <person name="Hori S."/>
            <person name="Arai W."/>
            <person name="Tsubouchi T."/>
            <person name="Morono Y."/>
            <person name="Uchiyama I."/>
            <person name="Ito T."/>
            <person name="Fujiyama A."/>
            <person name="Inagaki F."/>
            <person name="Takami H."/>
        </authorList>
    </citation>
    <scope>NUCLEOTIDE SEQUENCE</scope>
    <source>
        <strain evidence="1">Expedition CK06-06</strain>
    </source>
</reference>
<proteinExistence type="predicted"/>
<comment type="caution">
    <text evidence="1">The sequence shown here is derived from an EMBL/GenBank/DDBJ whole genome shotgun (WGS) entry which is preliminary data.</text>
</comment>
<organism evidence="1">
    <name type="scientific">marine sediment metagenome</name>
    <dbReference type="NCBI Taxonomy" id="412755"/>
    <lineage>
        <taxon>unclassified sequences</taxon>
        <taxon>metagenomes</taxon>
        <taxon>ecological metagenomes</taxon>
    </lineage>
</organism>